<dbReference type="RefSeq" id="WP_117580774.1">
    <property type="nucleotide sequence ID" value="NZ_CP176642.1"/>
</dbReference>
<accession>A0A3E3EEX2</accession>
<dbReference type="Pfam" id="PF19478">
    <property type="entry name" value="TrbL_2"/>
    <property type="match status" value="1"/>
</dbReference>
<comment type="caution">
    <text evidence="2">The sequence shown here is derived from an EMBL/GenBank/DDBJ whole genome shotgun (WGS) entry which is preliminary data.</text>
</comment>
<evidence type="ECO:0008006" key="4">
    <source>
        <dbReference type="Google" id="ProtNLM"/>
    </source>
</evidence>
<evidence type="ECO:0000256" key="1">
    <source>
        <dbReference type="SAM" id="Phobius"/>
    </source>
</evidence>
<keyword evidence="1" id="KW-0812">Transmembrane</keyword>
<evidence type="ECO:0000313" key="3">
    <source>
        <dbReference type="Proteomes" id="UP000261032"/>
    </source>
</evidence>
<dbReference type="AlphaFoldDB" id="A0A3E3EEX2"/>
<feature type="transmembrane region" description="Helical" evidence="1">
    <location>
        <begin position="151"/>
        <end position="171"/>
    </location>
</feature>
<reference evidence="2 3" key="1">
    <citation type="submission" date="2018-08" db="EMBL/GenBank/DDBJ databases">
        <title>A genome reference for cultivated species of the human gut microbiota.</title>
        <authorList>
            <person name="Zou Y."/>
            <person name="Xue W."/>
            <person name="Luo G."/>
        </authorList>
    </citation>
    <scope>NUCLEOTIDE SEQUENCE [LARGE SCALE GENOMIC DNA]</scope>
    <source>
        <strain evidence="2 3">OM06-4</strain>
    </source>
</reference>
<dbReference type="InterPro" id="IPR045798">
    <property type="entry name" value="TrbL_Firmicutes"/>
</dbReference>
<keyword evidence="1" id="KW-1133">Transmembrane helix</keyword>
<protein>
    <recommendedName>
        <fullName evidence="4">Conjugal transfer protein TrbL</fullName>
    </recommendedName>
</protein>
<organism evidence="2 3">
    <name type="scientific">Thomasclavelia ramosa</name>
    <dbReference type="NCBI Taxonomy" id="1547"/>
    <lineage>
        <taxon>Bacteria</taxon>
        <taxon>Bacillati</taxon>
        <taxon>Bacillota</taxon>
        <taxon>Erysipelotrichia</taxon>
        <taxon>Erysipelotrichales</taxon>
        <taxon>Coprobacillaceae</taxon>
        <taxon>Thomasclavelia</taxon>
    </lineage>
</organism>
<keyword evidence="1" id="KW-0472">Membrane</keyword>
<gene>
    <name evidence="2" type="ORF">DXB93_04545</name>
</gene>
<name>A0A3E3EEX2_9FIRM</name>
<feature type="transmembrane region" description="Helical" evidence="1">
    <location>
        <begin position="41"/>
        <end position="67"/>
    </location>
</feature>
<feature type="transmembrane region" description="Helical" evidence="1">
    <location>
        <begin position="246"/>
        <end position="265"/>
    </location>
</feature>
<sequence>MDWVKDGIVDFVANTYSSFFSGVTAIVAEAVKSPSTFNSDIWASVTGFNNTVVLPISYTILSLFLLLELHSMMKRADAKGVDSIYWASQVLLKIIIAKILMDNMTTIIDAIFEISASLVTSGQNYFTVNDNVTIDTKTITDALDGQSIMSLLGYFVQALLIKICGMVTQQLSLLVIRLRFIEIYVFTAIAAIPFATLASKEYSTIGKNYIKRMAALALHVVLIMVVLWCYTKLVGTATFTSSGSDALSGLSSALGYTILMVIALFQTGGWSRSILSVS</sequence>
<feature type="transmembrane region" description="Helical" evidence="1">
    <location>
        <begin position="183"/>
        <end position="202"/>
    </location>
</feature>
<dbReference type="EMBL" id="QUSL01000005">
    <property type="protein sequence ID" value="RGD86453.1"/>
    <property type="molecule type" value="Genomic_DNA"/>
</dbReference>
<evidence type="ECO:0000313" key="2">
    <source>
        <dbReference type="EMBL" id="RGD86453.1"/>
    </source>
</evidence>
<dbReference type="Proteomes" id="UP000261032">
    <property type="component" value="Unassembled WGS sequence"/>
</dbReference>
<proteinExistence type="predicted"/>
<feature type="transmembrane region" description="Helical" evidence="1">
    <location>
        <begin position="214"/>
        <end position="234"/>
    </location>
</feature>